<keyword evidence="1" id="KW-0597">Phosphoprotein</keyword>
<dbReference type="SMART" id="SM00250">
    <property type="entry name" value="PLEC"/>
    <property type="match status" value="16"/>
</dbReference>
<dbReference type="CDD" id="cd00176">
    <property type="entry name" value="SPEC"/>
    <property type="match status" value="1"/>
</dbReference>
<dbReference type="Gene3D" id="1.20.58.1060">
    <property type="match status" value="1"/>
</dbReference>
<dbReference type="OMA" id="AEGYKFK"/>
<evidence type="ECO:0000256" key="2">
    <source>
        <dbReference type="ARBA" id="ARBA00022737"/>
    </source>
</evidence>
<dbReference type="GO" id="GO:0005882">
    <property type="term" value="C:intermediate filament"/>
    <property type="evidence" value="ECO:0007669"/>
    <property type="project" value="TreeGrafter"/>
</dbReference>
<proteinExistence type="predicted"/>
<dbReference type="Pfam" id="PF00681">
    <property type="entry name" value="Plectin"/>
    <property type="match status" value="1"/>
</dbReference>
<dbReference type="GO" id="GO:0042060">
    <property type="term" value="P:wound healing"/>
    <property type="evidence" value="ECO:0007669"/>
    <property type="project" value="TreeGrafter"/>
</dbReference>
<dbReference type="GO" id="GO:0045104">
    <property type="term" value="P:intermediate filament cytoskeleton organization"/>
    <property type="evidence" value="ECO:0007669"/>
    <property type="project" value="InterPro"/>
</dbReference>
<dbReference type="SUPFAM" id="SSF75399">
    <property type="entry name" value="Plakin repeat"/>
    <property type="match status" value="9"/>
</dbReference>
<evidence type="ECO:0000256" key="1">
    <source>
        <dbReference type="ARBA" id="ARBA00022553"/>
    </source>
</evidence>
<dbReference type="Gene3D" id="1.20.58.60">
    <property type="match status" value="2"/>
</dbReference>
<dbReference type="GO" id="GO:0030056">
    <property type="term" value="C:hemidesmosome"/>
    <property type="evidence" value="ECO:0007669"/>
    <property type="project" value="TreeGrafter"/>
</dbReference>
<keyword evidence="4" id="KW-1185">Reference proteome</keyword>
<evidence type="ECO:0000313" key="5">
    <source>
        <dbReference type="WBParaSite" id="nRc.2.0.1.t15403-RA"/>
    </source>
</evidence>
<dbReference type="GO" id="GO:0031122">
    <property type="term" value="P:cytoplasmic microtubule organization"/>
    <property type="evidence" value="ECO:0007669"/>
    <property type="project" value="TreeGrafter"/>
</dbReference>
<sequence>MIRWSVRAPEGIEAVVPSVVMRVPPPDEHITAYVQRLQAQFDRLKRLWLEKNRNIRFNMIMKTARDIRSWDLKQFMALDPMQRDAIIKALNEDASKFLSELDPNDPLADRLREEIRLTNEHLYKLLQASQRSPEPDNTAKFDEKLTKLLEKLDEYWQTLNDRVVKPVPKDMDQWEKIVLEHKNFEDALQGLDSDITMLQELYRQLEDPTPIQRARMEQLLNLWEDLWELSKMFAERLRTLEQVLNGVAEASQIILEHEQRLSSFHQMPAYLDPLRALHSELLKIQLVLKQQETVISSLSQNMGSLRQHVARTRYNVVDHPDVDQLEDQVQRLIVRWENICMNVVDRLKSVEVAIQILMVYRAAYDNEVSWLDRVEAMINSLRDPRQMRPEEYQEQLDILIAEYSHLQERTTAMENVNLEGGRFIREAKLYDARLQQYCDVLKDIHQGRESLFAPSPHPSAELSGADQVQKELDDLNKRFSQLASIILERRNYIQVLIQNYRRKQQEEDDRRRAADEANRRALEEADRLRRLREDEEARRREEAERLRRQRELEEAEAKRRRAEEEAERLRRQREKDAEEARRRAKELEERRRQEEEERERRRREEEERRRREEEERRLREEEERRRREAERRREEEERRRKWAEEEAKRKKPINFDIIKHHPNKGLTEIRIPVLPTLHGVGQEEEWSTEEVDHFPHKPEQPDRVKVSEHEEDLVMYAEETEVRTKFYELDNIKHMQTGEILTFVEAVRQGLLDLKSGEFLDVSGARLSLEEAVKRNLVTQSFTDCLNTSYGIHDPASGRPITLLEAIQLGIYDPECRQLRHPETQELLSLYDASRLGIISLDNVHRLIKMGILKLPPLALEHAIEQRVIDLESGIFVGRFSRETLPLKDALRNGYISLAPSLAPEIAISLTDCIELNFINASNGQFMDKNSDEKFTLGEALSKVNALINLNVREIVNTNEQKKVPVRDALIRSVLNTRAGNFTDVRQHKSLSLQEAHERELIQKPMTLTEIHAKDLVDSTYKFLDRGTGRRMFFLEAIAEGLIDAEIPHLVDPETNSIVSITDALENGFLLPTGSFIDPKNNEEMTLHEVAKLSWLAIPRKTSIFDVKAIKNTLTNQVISFNEAIDCGVVQLQSERFIDLASKDSFVLADSVEKGRLLDPQLHKVLTASSGLKNTDGSLLSVFKAISLGMIDTKRSLVINKDTRQEMTPKNAYENGFLSLRGAMLQTAFFDIHPSLSLSTQPKKPIKKDIKRPHKADVQVKLTISEALKQGLIDTKSQKYTHSGVETTLEDAINHGWVDLDKEWIVPSKGAGTGPTIQESISEQLTETSQVLAPKEEDDKHSQETITTVKRRKVKETTATGGGGGVALYRAITSGKGSVEVPIEGFHIYKAERDNLIDLNMGLLSLPGSERKLTFEEAIDLGIINAATISVQDTKSRRSLPVTEALEQGVLDATGHYFDQGSGRKLTFQAAIDTNCVQVAPEIPDAQKAMKVIQFGVSASGGPIVSFTPIEQSVVEESEAAWSFDAQTGEILDNFSGKKMSLEKAIRSGKIPEENIRVKDVLMNRDLSWNDALKWDIIDKYSLSFHDKQKNQVYSLKEAAIKGYVYPAGDIAQHMESSALETHVHQQSRKVVATKEAAISGPVAFVDYSLQHLIELGSYDPQTGLFKHPDTKKKMTLKEAIMKGLFNPYESVVVDQKTGQSCSLLDAIHNGLIDGTSSMVEDRRSGRWINLIDACQLGIIQSGKSSTTLEAIINNGDLNFSTGEVTLPEQNKTLPLHEAIQKGIIDPASICYKDPQIKNEINLNEALKQKFVDLDRGLCIYKSGEAVSLIQAVMSGTVSPVGGKDVSLQSFEKQLVPVQPFKPVVPKLTSAGREELIDIGGKKVMVKVVRDEQGGEKGEYLDPETGMKFTVKLQGDPYVTRTKTTVKSMAQVHQVELNQDAEIVGIDQIKDKRTGRIMTLAEAQRLGLAKVDKKGKQQTKTYAVFRSDIVHALKEGIFDPSSGDHISLQDAIHSKLIDIRQLLFCNPVTGESIDFTQAANMGLMDITLAEVLPKGICHPASGERISISRAIDLKIINPKNGDVINPFTNQKLTWLDIVKPVYVSLTMEGVYDPRKGYAVPVTSAVKEGLIDAKAELYHNPITGDKVPLSEAVKVGLVDEDTYKVLTEPLVPNWTTNRNITLLQAFSNGIIDPQQRTFQIARGVVIPVAKAAEEKRIPHSVASKLRRIDKWTFAEALAKGLIDVKSNQFTDPDTNKKMTIAQALEQGYIDTGSVESQEGFDKKDLSHIIDADEFDINSGRMRDQKTNLYLTFKQAVDKDLIDGDSLLYDVDSGKTLTLKEAMNIGKIDINGKYVDNVSGSQINLKDAVHVGLLAIIANPMLAGQAVAEAIKRREAEGFKFKFKRSESPIGSHSKIILEETRTFRTIPQKVEPTISLKIKTDGTTDQLRSIVQDPQAIAERNYEFMESLKSKGIDIDEKILENPATSQRISAREAVEMGVLDVTTGQIINSRSGRHYSIPKIVHMKMMQPSAAKAIMESLNFSIEDLQSMISGLSPKSDFSPMSSGSMQHSPASIGGGTSNYVKEVSWHGHPSELRPLRDISQYATISTSRDSVIDDGTVHRVVYEDVKTTRYGGPQSSVDDFPDSVAYQICFLFSFALWCYCIGLFPTLKDQGSMAFCSWYCLRFTSQEELENSKIGGNTKLGNNLGQEHAATRLVNIGKDFVLEINNNEASAEIEIPRRTSFDKVNNNSIDQADAIAGFLTSDV</sequence>
<dbReference type="InterPro" id="IPR001101">
    <property type="entry name" value="Plectin_repeat"/>
</dbReference>
<dbReference type="GO" id="GO:0005737">
    <property type="term" value="C:cytoplasm"/>
    <property type="evidence" value="ECO:0007669"/>
    <property type="project" value="TreeGrafter"/>
</dbReference>
<dbReference type="Proteomes" id="UP000887565">
    <property type="component" value="Unplaced"/>
</dbReference>
<dbReference type="SUPFAM" id="SSF46966">
    <property type="entry name" value="Spectrin repeat"/>
    <property type="match status" value="3"/>
</dbReference>
<evidence type="ECO:0000256" key="3">
    <source>
        <dbReference type="SAM" id="Coils"/>
    </source>
</evidence>
<dbReference type="GO" id="GO:0016020">
    <property type="term" value="C:membrane"/>
    <property type="evidence" value="ECO:0007669"/>
    <property type="project" value="TreeGrafter"/>
</dbReference>
<dbReference type="PANTHER" id="PTHR23169:SF23">
    <property type="entry name" value="SHORT STOP, ISOFORM H"/>
    <property type="match status" value="1"/>
</dbReference>
<dbReference type="WBParaSite" id="nRc.2.0.1.t15403-RA">
    <property type="protein sequence ID" value="nRc.2.0.1.t15403-RA"/>
    <property type="gene ID" value="nRc.2.0.1.g15403"/>
</dbReference>
<evidence type="ECO:0000313" key="4">
    <source>
        <dbReference type="Proteomes" id="UP000887565"/>
    </source>
</evidence>
<feature type="coiled-coil region" evidence="3">
    <location>
        <begin position="511"/>
        <end position="646"/>
    </location>
</feature>
<dbReference type="InterPro" id="IPR043197">
    <property type="entry name" value="Plakin"/>
</dbReference>
<keyword evidence="3" id="KW-0175">Coiled coil</keyword>
<name>A0A915IPP4_ROMCU</name>
<organism evidence="4 5">
    <name type="scientific">Romanomermis culicivorax</name>
    <name type="common">Nematode worm</name>
    <dbReference type="NCBI Taxonomy" id="13658"/>
    <lineage>
        <taxon>Eukaryota</taxon>
        <taxon>Metazoa</taxon>
        <taxon>Ecdysozoa</taxon>
        <taxon>Nematoda</taxon>
        <taxon>Enoplea</taxon>
        <taxon>Dorylaimia</taxon>
        <taxon>Mermithida</taxon>
        <taxon>Mermithoidea</taxon>
        <taxon>Mermithidae</taxon>
        <taxon>Romanomermis</taxon>
    </lineage>
</organism>
<protein>
    <submittedName>
        <fullName evidence="5">Microtubule-actin cross-linking factor 1</fullName>
    </submittedName>
</protein>
<dbReference type="Gene3D" id="3.90.1290.10">
    <property type="entry name" value="Plakin repeat"/>
    <property type="match status" value="9"/>
</dbReference>
<dbReference type="GO" id="GO:0005198">
    <property type="term" value="F:structural molecule activity"/>
    <property type="evidence" value="ECO:0007669"/>
    <property type="project" value="TreeGrafter"/>
</dbReference>
<reference evidence="5" key="1">
    <citation type="submission" date="2022-11" db="UniProtKB">
        <authorList>
            <consortium name="WormBaseParasite"/>
        </authorList>
    </citation>
    <scope>IDENTIFICATION</scope>
</reference>
<accession>A0A915IPP4</accession>
<dbReference type="InterPro" id="IPR035915">
    <property type="entry name" value="Plakin_repeat_sf"/>
</dbReference>
<dbReference type="InterPro" id="IPR018159">
    <property type="entry name" value="Spectrin/alpha-actinin"/>
</dbReference>
<dbReference type="PANTHER" id="PTHR23169">
    <property type="entry name" value="ENVOPLAKIN"/>
    <property type="match status" value="1"/>
</dbReference>
<keyword evidence="2" id="KW-0677">Repeat</keyword>